<comment type="caution">
    <text evidence="3">The sequence shown here is derived from an EMBL/GenBank/DDBJ whole genome shotgun (WGS) entry which is preliminary data.</text>
</comment>
<dbReference type="Pfam" id="PF12146">
    <property type="entry name" value="Hydrolase_4"/>
    <property type="match status" value="1"/>
</dbReference>
<keyword evidence="1" id="KW-0732">Signal</keyword>
<name>A0A9J6PGX8_9PROT</name>
<proteinExistence type="predicted"/>
<dbReference type="PROSITE" id="PS51257">
    <property type="entry name" value="PROKAR_LIPOPROTEIN"/>
    <property type="match status" value="1"/>
</dbReference>
<accession>A0A9J6PGX8</accession>
<dbReference type="PANTHER" id="PTHR11614">
    <property type="entry name" value="PHOSPHOLIPASE-RELATED"/>
    <property type="match status" value="1"/>
</dbReference>
<dbReference type="PRINTS" id="PR00111">
    <property type="entry name" value="ABHYDROLASE"/>
</dbReference>
<dbReference type="Proteomes" id="UP001055804">
    <property type="component" value="Unassembled WGS sequence"/>
</dbReference>
<dbReference type="InterPro" id="IPR029058">
    <property type="entry name" value="AB_hydrolase_fold"/>
</dbReference>
<feature type="domain" description="Serine aminopeptidase S33" evidence="2">
    <location>
        <begin position="58"/>
        <end position="290"/>
    </location>
</feature>
<gene>
    <name evidence="3" type="ORF">NJQ99_05450</name>
</gene>
<evidence type="ECO:0000256" key="1">
    <source>
        <dbReference type="SAM" id="SignalP"/>
    </source>
</evidence>
<sequence>MRVLRLLFLAGLLALAACAQPVVMGRGTPSVPASTNGVAFVMPDGAALPYRTWQAEGPRAVLIGVHGLNDYSGAFRYPGPWLAAHGVTVYAYDQRGFGQAPGRGLWAGEAALAADLQDVIALVRARHPGVPVHVAGLSMGGAVAMTALSGEGAPPVEGLILVAPAVWGLETMPDFYRAALDFVVRLAPWWPMTGDGTGIRASDNMEALIENGRDPLFLKQTRADVVFGLVRLMDAAQKAAGEVKPPVLLLYGKKDALIPKEAVAQVAERLPEGARIALYPDGWHMLLRDLQRETVYQDILGWIGAPGAPLPSGAEVGPGLQPLPR</sequence>
<dbReference type="InterPro" id="IPR022742">
    <property type="entry name" value="Hydrolase_4"/>
</dbReference>
<protein>
    <submittedName>
        <fullName evidence="3">Lysophospholipase</fullName>
    </submittedName>
</protein>
<dbReference type="InterPro" id="IPR000073">
    <property type="entry name" value="AB_hydrolase_1"/>
</dbReference>
<organism evidence="3 4">
    <name type="scientific">Futiania mangrovi</name>
    <dbReference type="NCBI Taxonomy" id="2959716"/>
    <lineage>
        <taxon>Bacteria</taxon>
        <taxon>Pseudomonadati</taxon>
        <taxon>Pseudomonadota</taxon>
        <taxon>Alphaproteobacteria</taxon>
        <taxon>Futianiales</taxon>
        <taxon>Futianiaceae</taxon>
        <taxon>Futiania</taxon>
    </lineage>
</organism>
<dbReference type="SUPFAM" id="SSF53474">
    <property type="entry name" value="alpha/beta-Hydrolases"/>
    <property type="match status" value="1"/>
</dbReference>
<dbReference type="EMBL" id="JAMZFT010000001">
    <property type="protein sequence ID" value="MCP1335847.1"/>
    <property type="molecule type" value="Genomic_DNA"/>
</dbReference>
<evidence type="ECO:0000259" key="2">
    <source>
        <dbReference type="Pfam" id="PF12146"/>
    </source>
</evidence>
<keyword evidence="4" id="KW-1185">Reference proteome</keyword>
<reference evidence="3" key="1">
    <citation type="submission" date="2022-06" db="EMBL/GenBank/DDBJ databases">
        <title>Isolation and Genomics of Futiania mangrovii gen. nov., sp. nov., a Rare and Metabolically-versatile member in the Class Alphaproteobacteria.</title>
        <authorList>
            <person name="Liu L."/>
            <person name="Huang W.-C."/>
            <person name="Pan J."/>
            <person name="Li J."/>
            <person name="Huang Y."/>
            <person name="Du H."/>
            <person name="Liu Y."/>
            <person name="Li M."/>
        </authorList>
    </citation>
    <scope>NUCLEOTIDE SEQUENCE</scope>
    <source>
        <strain evidence="3">FT118</strain>
    </source>
</reference>
<feature type="signal peptide" evidence="1">
    <location>
        <begin position="1"/>
        <end position="19"/>
    </location>
</feature>
<feature type="chain" id="PRO_5039892858" evidence="1">
    <location>
        <begin position="20"/>
        <end position="325"/>
    </location>
</feature>
<dbReference type="RefSeq" id="WP_269331776.1">
    <property type="nucleotide sequence ID" value="NZ_JAMZFT010000001.1"/>
</dbReference>
<dbReference type="AlphaFoldDB" id="A0A9J6PGX8"/>
<dbReference type="InterPro" id="IPR051044">
    <property type="entry name" value="MAG_DAG_Lipase"/>
</dbReference>
<dbReference type="Gene3D" id="3.40.50.1820">
    <property type="entry name" value="alpha/beta hydrolase"/>
    <property type="match status" value="1"/>
</dbReference>
<evidence type="ECO:0000313" key="4">
    <source>
        <dbReference type="Proteomes" id="UP001055804"/>
    </source>
</evidence>
<evidence type="ECO:0000313" key="3">
    <source>
        <dbReference type="EMBL" id="MCP1335847.1"/>
    </source>
</evidence>